<keyword evidence="2" id="KW-1185">Reference proteome</keyword>
<reference evidence="2" key="1">
    <citation type="journal article" date="2019" name="Nat. Commun.">
        <title>The genome of broomcorn millet.</title>
        <authorList>
            <person name="Zou C."/>
            <person name="Miki D."/>
            <person name="Li D."/>
            <person name="Tang Q."/>
            <person name="Xiao L."/>
            <person name="Rajput S."/>
            <person name="Deng P."/>
            <person name="Jia W."/>
            <person name="Huang R."/>
            <person name="Zhang M."/>
            <person name="Sun Y."/>
            <person name="Hu J."/>
            <person name="Fu X."/>
            <person name="Schnable P.S."/>
            <person name="Li F."/>
            <person name="Zhang H."/>
            <person name="Feng B."/>
            <person name="Zhu X."/>
            <person name="Liu R."/>
            <person name="Schnable J.C."/>
            <person name="Zhu J.-K."/>
            <person name="Zhang H."/>
        </authorList>
    </citation>
    <scope>NUCLEOTIDE SEQUENCE [LARGE SCALE GENOMIC DNA]</scope>
</reference>
<proteinExistence type="predicted"/>
<organism evidence="1 2">
    <name type="scientific">Panicum miliaceum</name>
    <name type="common">Proso millet</name>
    <name type="synonym">Broomcorn millet</name>
    <dbReference type="NCBI Taxonomy" id="4540"/>
    <lineage>
        <taxon>Eukaryota</taxon>
        <taxon>Viridiplantae</taxon>
        <taxon>Streptophyta</taxon>
        <taxon>Embryophyta</taxon>
        <taxon>Tracheophyta</taxon>
        <taxon>Spermatophyta</taxon>
        <taxon>Magnoliopsida</taxon>
        <taxon>Liliopsida</taxon>
        <taxon>Poales</taxon>
        <taxon>Poaceae</taxon>
        <taxon>PACMAD clade</taxon>
        <taxon>Panicoideae</taxon>
        <taxon>Panicodae</taxon>
        <taxon>Paniceae</taxon>
        <taxon>Panicinae</taxon>
        <taxon>Panicum</taxon>
        <taxon>Panicum sect. Panicum</taxon>
    </lineage>
</organism>
<protein>
    <submittedName>
        <fullName evidence="1">Uncharacterized protein</fullName>
    </submittedName>
</protein>
<dbReference type="AlphaFoldDB" id="A0A3L6RMK3"/>
<gene>
    <name evidence="1" type="ORF">C2845_PM11G06460</name>
</gene>
<evidence type="ECO:0000313" key="1">
    <source>
        <dbReference type="EMBL" id="RLN07051.1"/>
    </source>
</evidence>
<accession>A0A3L6RMK3</accession>
<comment type="caution">
    <text evidence="1">The sequence shown here is derived from an EMBL/GenBank/DDBJ whole genome shotgun (WGS) entry which is preliminary data.</text>
</comment>
<dbReference type="Proteomes" id="UP000275267">
    <property type="component" value="Unassembled WGS sequence"/>
</dbReference>
<evidence type="ECO:0000313" key="2">
    <source>
        <dbReference type="Proteomes" id="UP000275267"/>
    </source>
</evidence>
<sequence length="63" mass="7122">MDENAVTPTVHMVPQAAVRQLSDQWVQSNAENDMSTLRNWITSGLVFMGFSRAACGWTWLVCY</sequence>
<name>A0A3L6RMK3_PANMI</name>
<dbReference type="EMBL" id="PQIB02000007">
    <property type="protein sequence ID" value="RLN07051.1"/>
    <property type="molecule type" value="Genomic_DNA"/>
</dbReference>